<dbReference type="RefSeq" id="WP_337718518.1">
    <property type="nucleotide sequence ID" value="NZ_JBBEGL010000012.1"/>
</dbReference>
<evidence type="ECO:0000256" key="2">
    <source>
        <dbReference type="ARBA" id="ARBA00022598"/>
    </source>
</evidence>
<protein>
    <submittedName>
        <fullName evidence="5">AMP-binding protein</fullName>
    </submittedName>
</protein>
<proteinExistence type="inferred from homology"/>
<keyword evidence="6" id="KW-1185">Reference proteome</keyword>
<dbReference type="EMBL" id="JBBEGL010000012">
    <property type="protein sequence ID" value="MEJ2890321.1"/>
    <property type="molecule type" value="Genomic_DNA"/>
</dbReference>
<feature type="domain" description="AMP-binding enzyme C-terminal" evidence="4">
    <location>
        <begin position="430"/>
        <end position="505"/>
    </location>
</feature>
<dbReference type="InterPro" id="IPR025110">
    <property type="entry name" value="AMP-bd_C"/>
</dbReference>
<evidence type="ECO:0000259" key="3">
    <source>
        <dbReference type="Pfam" id="PF00501"/>
    </source>
</evidence>
<dbReference type="InterPro" id="IPR020845">
    <property type="entry name" value="AMP-binding_CS"/>
</dbReference>
<evidence type="ECO:0000259" key="4">
    <source>
        <dbReference type="Pfam" id="PF13193"/>
    </source>
</evidence>
<dbReference type="Gene3D" id="3.30.300.30">
    <property type="match status" value="1"/>
</dbReference>
<name>A0ABU8ND56_9PSEU</name>
<dbReference type="Gene3D" id="3.40.50.12780">
    <property type="entry name" value="N-terminal domain of ligase-like"/>
    <property type="match status" value="1"/>
</dbReference>
<dbReference type="InterPro" id="IPR000873">
    <property type="entry name" value="AMP-dep_synth/lig_dom"/>
</dbReference>
<comment type="caution">
    <text evidence="5">The sequence shown here is derived from an EMBL/GenBank/DDBJ whole genome shotgun (WGS) entry which is preliminary data.</text>
</comment>
<feature type="domain" description="AMP-dependent synthetase/ligase" evidence="3">
    <location>
        <begin position="20"/>
        <end position="380"/>
    </location>
</feature>
<dbReference type="Pfam" id="PF00501">
    <property type="entry name" value="AMP-binding"/>
    <property type="match status" value="1"/>
</dbReference>
<dbReference type="PANTHER" id="PTHR43201:SF5">
    <property type="entry name" value="MEDIUM-CHAIN ACYL-COA LIGASE ACSF2, MITOCHONDRIAL"/>
    <property type="match status" value="1"/>
</dbReference>
<dbReference type="InterPro" id="IPR045851">
    <property type="entry name" value="AMP-bd_C_sf"/>
</dbReference>
<sequence>MSFNWVLDSAVEPIPPAGWDNVAVSFDGHHRLTYRELRDRSLSYARALSELGLTKGDRLGLMLYNDAEYLPLYFAAMRLGVIAVRLNFRLAAPELRFILSDSGCRTVLIHASLLGRLEPVREESGAQTVVVLPDGDPSDRDLPEWALPVEALQGRSPLVEVPAIAPDDPIALLYTSGTTGLPKGALLSHANTVGTATMQALKWRFSERTVALVPGPLYHAGGFEAVTAPVLLAHGTAVCLRSGSFSISHLLDVIAAERVTDCLLFSFMLGEMLRFDDLEARLPDSLDHLIIGGDTMMPWTVGEVRRRMPHVRLSQVFGLTEGGAICTTLDDGDFDAQLGSIGRPLPLAEARVVDDAGRPAGIDEVGEILVRNPGTCGGYWQRPDANRDTFTDGWCHTGDLGLVNADGFLSLAGRAKDMIRSGGENVYPAEIEKVLTEHPGISDAAVVGVPDPKYLEVGCAVLVLEPDVDLDEAALRSYCRERMAGYKVPKYFARRDELPRNASGKVLKYVLREQYVAVGDQQPAH</sequence>
<evidence type="ECO:0000313" key="6">
    <source>
        <dbReference type="Proteomes" id="UP001370100"/>
    </source>
</evidence>
<dbReference type="InterPro" id="IPR042099">
    <property type="entry name" value="ANL_N_sf"/>
</dbReference>
<dbReference type="Proteomes" id="UP001370100">
    <property type="component" value="Unassembled WGS sequence"/>
</dbReference>
<keyword evidence="2" id="KW-0436">Ligase</keyword>
<dbReference type="PROSITE" id="PS00455">
    <property type="entry name" value="AMP_BINDING"/>
    <property type="match status" value="1"/>
</dbReference>
<gene>
    <name evidence="5" type="ORF">WCD41_27950</name>
</gene>
<comment type="similarity">
    <text evidence="1">Belongs to the ATP-dependent AMP-binding enzyme family.</text>
</comment>
<evidence type="ECO:0000313" key="5">
    <source>
        <dbReference type="EMBL" id="MEJ2890321.1"/>
    </source>
</evidence>
<dbReference type="SUPFAM" id="SSF56801">
    <property type="entry name" value="Acetyl-CoA synthetase-like"/>
    <property type="match status" value="1"/>
</dbReference>
<organism evidence="5 6">
    <name type="scientific">Actinomycetospora aeridis</name>
    <dbReference type="NCBI Taxonomy" id="3129231"/>
    <lineage>
        <taxon>Bacteria</taxon>
        <taxon>Bacillati</taxon>
        <taxon>Actinomycetota</taxon>
        <taxon>Actinomycetes</taxon>
        <taxon>Pseudonocardiales</taxon>
        <taxon>Pseudonocardiaceae</taxon>
        <taxon>Actinomycetospora</taxon>
    </lineage>
</organism>
<accession>A0ABU8ND56</accession>
<reference evidence="5 6" key="1">
    <citation type="submission" date="2024-03" db="EMBL/GenBank/DDBJ databases">
        <title>Actinomycetospora sp. OC33-EN06, a novel actinomycete isolated from wild orchid (Aerides multiflora).</title>
        <authorList>
            <person name="Suriyachadkun C."/>
        </authorList>
    </citation>
    <scope>NUCLEOTIDE SEQUENCE [LARGE SCALE GENOMIC DNA]</scope>
    <source>
        <strain evidence="5 6">OC33-EN06</strain>
    </source>
</reference>
<dbReference type="PANTHER" id="PTHR43201">
    <property type="entry name" value="ACYL-COA SYNTHETASE"/>
    <property type="match status" value="1"/>
</dbReference>
<dbReference type="Pfam" id="PF13193">
    <property type="entry name" value="AMP-binding_C"/>
    <property type="match status" value="1"/>
</dbReference>
<evidence type="ECO:0000256" key="1">
    <source>
        <dbReference type="ARBA" id="ARBA00006432"/>
    </source>
</evidence>